<feature type="compositionally biased region" description="Basic and acidic residues" evidence="1">
    <location>
        <begin position="27"/>
        <end position="36"/>
    </location>
</feature>
<accession>B3DV37</accession>
<evidence type="ECO:0000256" key="1">
    <source>
        <dbReference type="SAM" id="MobiDB-lite"/>
    </source>
</evidence>
<evidence type="ECO:0000313" key="2">
    <source>
        <dbReference type="EMBL" id="ACD83190.1"/>
    </source>
</evidence>
<protein>
    <submittedName>
        <fullName evidence="2">Uncharacterized protein</fullName>
    </submittedName>
</protein>
<feature type="compositionally biased region" description="Basic residues" evidence="1">
    <location>
        <begin position="10"/>
        <end position="26"/>
    </location>
</feature>
<feature type="region of interest" description="Disordered" evidence="1">
    <location>
        <begin position="1"/>
        <end position="36"/>
    </location>
</feature>
<name>B3DV37_METI4</name>
<evidence type="ECO:0000313" key="3">
    <source>
        <dbReference type="Proteomes" id="UP000009149"/>
    </source>
</evidence>
<gene>
    <name evidence="2" type="ordered locus">Minf_1135</name>
</gene>
<reference evidence="2 3" key="1">
    <citation type="journal article" date="2008" name="Biol. Direct">
        <title>Complete genome sequence of the extremely acidophilic methanotroph isolate V4, Methylacidiphilum infernorum, a representative of the bacterial phylum Verrucomicrobia.</title>
        <authorList>
            <person name="Hou S."/>
            <person name="Makarova K.S."/>
            <person name="Saw J.H."/>
            <person name="Senin P."/>
            <person name="Ly B.V."/>
            <person name="Zhou Z."/>
            <person name="Ren Y."/>
            <person name="Wang J."/>
            <person name="Galperin M.Y."/>
            <person name="Omelchenko M.V."/>
            <person name="Wolf Y.I."/>
            <person name="Yutin N."/>
            <person name="Koonin E.V."/>
            <person name="Stott M.B."/>
            <person name="Mountain B.W."/>
            <person name="Crowe M.A."/>
            <person name="Smirnova A.V."/>
            <person name="Dunfield P.F."/>
            <person name="Feng L."/>
            <person name="Wang L."/>
            <person name="Alam M."/>
        </authorList>
    </citation>
    <scope>NUCLEOTIDE SEQUENCE [LARGE SCALE GENOMIC DNA]</scope>
    <source>
        <strain evidence="3">Isolate V4</strain>
    </source>
</reference>
<dbReference type="AlphaFoldDB" id="B3DV37"/>
<proteinExistence type="predicted"/>
<dbReference type="Proteomes" id="UP000009149">
    <property type="component" value="Chromosome"/>
</dbReference>
<sequence length="46" mass="5367">MNFNIGNNSKRGKPGKRQKNGKSKKPPSKEFERTEKNFIKVQLETF</sequence>
<organism evidence="2 3">
    <name type="scientific">Methylacidiphilum infernorum (isolate V4)</name>
    <name type="common">Methylokorus infernorum (strain V4)</name>
    <dbReference type="NCBI Taxonomy" id="481448"/>
    <lineage>
        <taxon>Bacteria</taxon>
        <taxon>Pseudomonadati</taxon>
        <taxon>Verrucomicrobiota</taxon>
        <taxon>Methylacidiphilae</taxon>
        <taxon>Methylacidiphilales</taxon>
        <taxon>Methylacidiphilaceae</taxon>
        <taxon>Methylacidiphilum (ex Ratnadevi et al. 2023)</taxon>
    </lineage>
</organism>
<dbReference type="HOGENOM" id="CLU_3185690_0_0_0"/>
<dbReference type="STRING" id="481448.Minf_1135"/>
<dbReference type="KEGG" id="min:Minf_1135"/>
<dbReference type="EMBL" id="CP000975">
    <property type="protein sequence ID" value="ACD83190.1"/>
    <property type="molecule type" value="Genomic_DNA"/>
</dbReference>